<dbReference type="NCBIfam" id="TIGR00608">
    <property type="entry name" value="radc"/>
    <property type="match status" value="1"/>
</dbReference>
<dbReference type="InterPro" id="IPR025657">
    <property type="entry name" value="RadC_JAB"/>
</dbReference>
<keyword evidence="1" id="KW-0645">Protease</keyword>
<keyword evidence="4" id="KW-0862">Zinc</keyword>
<dbReference type="AlphaFoldDB" id="A0A1H3TP04"/>
<comment type="similarity">
    <text evidence="6">Belongs to the UPF0758 family.</text>
</comment>
<dbReference type="InterPro" id="IPR020891">
    <property type="entry name" value="UPF0758_CS"/>
</dbReference>
<keyword evidence="3" id="KW-0378">Hydrolase</keyword>
<reference evidence="8 11" key="2">
    <citation type="submission" date="2020-12" db="EMBL/GenBank/DDBJ databases">
        <title>FDA dAtabase for Regulatory Grade micrObial Sequences (FDA-ARGOS): Supporting development and validation of Infectious Disease Dx tests.</title>
        <authorList>
            <person name="Sproer C."/>
            <person name="Gronow S."/>
            <person name="Severitt S."/>
            <person name="Schroder I."/>
            <person name="Tallon L."/>
            <person name="Sadzewicz L."/>
            <person name="Zhao X."/>
            <person name="Boylan J."/>
            <person name="Ott S."/>
            <person name="Bowen H."/>
            <person name="Vavikolanu K."/>
            <person name="Mehta A."/>
            <person name="Aluvathingal J."/>
            <person name="Nadendla S."/>
            <person name="Lowell S."/>
            <person name="Myers T."/>
            <person name="Yan Y."/>
            <person name="Sichtig H."/>
        </authorList>
    </citation>
    <scope>NUCLEOTIDE SEQUENCE [LARGE SCALE GENOMIC DNA]</scope>
    <source>
        <strain evidence="8 11">FDAARGOS_890</strain>
    </source>
</reference>
<dbReference type="InterPro" id="IPR037518">
    <property type="entry name" value="MPN"/>
</dbReference>
<evidence type="ECO:0000313" key="8">
    <source>
        <dbReference type="EMBL" id="QPS84239.1"/>
    </source>
</evidence>
<gene>
    <name evidence="8" type="primary">radC</name>
    <name evidence="8" type="ORF">I6G47_14770</name>
    <name evidence="9" type="ORF">SAMN05421547_13124</name>
</gene>
<dbReference type="GO" id="GO:0046872">
    <property type="term" value="F:metal ion binding"/>
    <property type="evidence" value="ECO:0007669"/>
    <property type="project" value="UniProtKB-KW"/>
</dbReference>
<dbReference type="Gene3D" id="3.40.140.10">
    <property type="entry name" value="Cytidine Deaminase, domain 2"/>
    <property type="match status" value="1"/>
</dbReference>
<dbReference type="InterPro" id="IPR010994">
    <property type="entry name" value="RuvA_2-like"/>
</dbReference>
<dbReference type="SUPFAM" id="SSF47781">
    <property type="entry name" value="RuvA domain 2-like"/>
    <property type="match status" value="1"/>
</dbReference>
<evidence type="ECO:0000256" key="6">
    <source>
        <dbReference type="RuleBase" id="RU003797"/>
    </source>
</evidence>
<proteinExistence type="inferred from homology"/>
<keyword evidence="11" id="KW-1185">Reference proteome</keyword>
<dbReference type="KEGG" id="dla:I6G47_14770"/>
<dbReference type="CDD" id="cd08071">
    <property type="entry name" value="MPN_DUF2466"/>
    <property type="match status" value="1"/>
</dbReference>
<dbReference type="PROSITE" id="PS50249">
    <property type="entry name" value="MPN"/>
    <property type="match status" value="1"/>
</dbReference>
<name>A0A1H3TP04_9BURK</name>
<evidence type="ECO:0000256" key="4">
    <source>
        <dbReference type="ARBA" id="ARBA00022833"/>
    </source>
</evidence>
<evidence type="ECO:0000313" key="11">
    <source>
        <dbReference type="Proteomes" id="UP000595064"/>
    </source>
</evidence>
<evidence type="ECO:0000256" key="2">
    <source>
        <dbReference type="ARBA" id="ARBA00022723"/>
    </source>
</evidence>
<dbReference type="Proteomes" id="UP000595064">
    <property type="component" value="Chromosome"/>
</dbReference>
<dbReference type="InterPro" id="IPR046778">
    <property type="entry name" value="UPF0758_N"/>
</dbReference>
<keyword evidence="5" id="KW-0482">Metalloprotease</keyword>
<organism evidence="9 10">
    <name type="scientific">Delftia lacustris</name>
    <dbReference type="NCBI Taxonomy" id="558537"/>
    <lineage>
        <taxon>Bacteria</taxon>
        <taxon>Pseudomonadati</taxon>
        <taxon>Pseudomonadota</taxon>
        <taxon>Betaproteobacteria</taxon>
        <taxon>Burkholderiales</taxon>
        <taxon>Comamonadaceae</taxon>
        <taxon>Delftia</taxon>
    </lineage>
</organism>
<evidence type="ECO:0000256" key="5">
    <source>
        <dbReference type="ARBA" id="ARBA00023049"/>
    </source>
</evidence>
<dbReference type="GO" id="GO:0006508">
    <property type="term" value="P:proteolysis"/>
    <property type="evidence" value="ECO:0007669"/>
    <property type="project" value="UniProtKB-KW"/>
</dbReference>
<dbReference type="InterPro" id="IPR001405">
    <property type="entry name" value="UPF0758"/>
</dbReference>
<dbReference type="GO" id="GO:0008237">
    <property type="term" value="F:metallopeptidase activity"/>
    <property type="evidence" value="ECO:0007669"/>
    <property type="project" value="UniProtKB-KW"/>
</dbReference>
<dbReference type="NCBIfam" id="NF000642">
    <property type="entry name" value="PRK00024.1"/>
    <property type="match status" value="1"/>
</dbReference>
<evidence type="ECO:0000259" key="7">
    <source>
        <dbReference type="PROSITE" id="PS50249"/>
    </source>
</evidence>
<evidence type="ECO:0000313" key="9">
    <source>
        <dbReference type="EMBL" id="SDZ51964.1"/>
    </source>
</evidence>
<dbReference type="RefSeq" id="WP_016454292.1">
    <property type="nucleotide sequence ID" value="NZ_AP025556.1"/>
</dbReference>
<dbReference type="EMBL" id="CP065748">
    <property type="protein sequence ID" value="QPS84239.1"/>
    <property type="molecule type" value="Genomic_DNA"/>
</dbReference>
<dbReference type="Pfam" id="PF20582">
    <property type="entry name" value="UPF0758_N"/>
    <property type="match status" value="1"/>
</dbReference>
<keyword evidence="2" id="KW-0479">Metal-binding</keyword>
<dbReference type="EMBL" id="FNPE01000031">
    <property type="protein sequence ID" value="SDZ51964.1"/>
    <property type="molecule type" value="Genomic_DNA"/>
</dbReference>
<accession>A0A1H3TP04</accession>
<reference evidence="9 10" key="1">
    <citation type="submission" date="2016-10" db="EMBL/GenBank/DDBJ databases">
        <authorList>
            <person name="de Groot N.N."/>
        </authorList>
    </citation>
    <scope>NUCLEOTIDE SEQUENCE [LARGE SCALE GENOMIC DNA]</scope>
    <source>
        <strain evidence="9 10">LMG 24775</strain>
    </source>
</reference>
<evidence type="ECO:0000256" key="1">
    <source>
        <dbReference type="ARBA" id="ARBA00022670"/>
    </source>
</evidence>
<dbReference type="PANTHER" id="PTHR30471">
    <property type="entry name" value="DNA REPAIR PROTEIN RADC"/>
    <property type="match status" value="1"/>
</dbReference>
<sequence>MALKDLPAQAQPRERLAAHGPSALSDIELLAIVLRTGMAGKGVLQLAQELLQLPGRPGLSGLLQAGHADLKAIKGLGPSKCAQLLAVLELARRATAEQLRERPALASPEAVARYLQLHLAARQHEVFAVLFLDSQHRLIALEEMFRGTLTRTSVYPREVVLRALHHHAGAVILAHNHPSGHVQASAADRAVTQSLQAALGLMDIQVLDHVIVAPGAALSMAGQGML</sequence>
<evidence type="ECO:0000256" key="3">
    <source>
        <dbReference type="ARBA" id="ARBA00022801"/>
    </source>
</evidence>
<dbReference type="Proteomes" id="UP000183417">
    <property type="component" value="Unassembled WGS sequence"/>
</dbReference>
<dbReference type="PANTHER" id="PTHR30471:SF3">
    <property type="entry name" value="UPF0758 PROTEIN YEES-RELATED"/>
    <property type="match status" value="1"/>
</dbReference>
<dbReference type="Pfam" id="PF04002">
    <property type="entry name" value="RadC"/>
    <property type="match status" value="1"/>
</dbReference>
<evidence type="ECO:0000313" key="10">
    <source>
        <dbReference type="Proteomes" id="UP000183417"/>
    </source>
</evidence>
<protein>
    <submittedName>
        <fullName evidence="9">DNA repair protein RadC</fullName>
    </submittedName>
</protein>
<feature type="domain" description="MPN" evidence="7">
    <location>
        <begin position="104"/>
        <end position="226"/>
    </location>
</feature>
<dbReference type="PROSITE" id="PS01302">
    <property type="entry name" value="UPF0758"/>
    <property type="match status" value="1"/>
</dbReference>
<dbReference type="GeneID" id="94694429"/>